<dbReference type="EMBL" id="JASBNA010000005">
    <property type="protein sequence ID" value="KAK7692099.1"/>
    <property type="molecule type" value="Genomic_DNA"/>
</dbReference>
<evidence type="ECO:0000256" key="1">
    <source>
        <dbReference type="SAM" id="MobiDB-lite"/>
    </source>
</evidence>
<evidence type="ECO:0000313" key="3">
    <source>
        <dbReference type="Proteomes" id="UP001385951"/>
    </source>
</evidence>
<feature type="compositionally biased region" description="Low complexity" evidence="1">
    <location>
        <begin position="126"/>
        <end position="145"/>
    </location>
</feature>
<comment type="caution">
    <text evidence="2">The sequence shown here is derived from an EMBL/GenBank/DDBJ whole genome shotgun (WGS) entry which is preliminary data.</text>
</comment>
<dbReference type="AlphaFoldDB" id="A0AAW0GJX6"/>
<gene>
    <name evidence="2" type="ORF">QCA50_005505</name>
</gene>
<dbReference type="Proteomes" id="UP001385951">
    <property type="component" value="Unassembled WGS sequence"/>
</dbReference>
<sequence>MEGVVSPTDRSRDWVAEEGEVFRKGTVLLVPEELEGEYDSEELRAQLLDAMVERPPPRTLQDGFLDEDEIHPLDIPPPPSPSDTAKPPPRPYIRRSRSSSSSTITSIDTQSLQSVADKLKDAHLLTPTSGTGSPISPSSSSTSRSSSKDSR</sequence>
<organism evidence="2 3">
    <name type="scientific">Cerrena zonata</name>
    <dbReference type="NCBI Taxonomy" id="2478898"/>
    <lineage>
        <taxon>Eukaryota</taxon>
        <taxon>Fungi</taxon>
        <taxon>Dikarya</taxon>
        <taxon>Basidiomycota</taxon>
        <taxon>Agaricomycotina</taxon>
        <taxon>Agaricomycetes</taxon>
        <taxon>Polyporales</taxon>
        <taxon>Cerrenaceae</taxon>
        <taxon>Cerrena</taxon>
    </lineage>
</organism>
<name>A0AAW0GJX6_9APHY</name>
<proteinExistence type="predicted"/>
<evidence type="ECO:0000313" key="2">
    <source>
        <dbReference type="EMBL" id="KAK7692099.1"/>
    </source>
</evidence>
<keyword evidence="3" id="KW-1185">Reference proteome</keyword>
<feature type="compositionally biased region" description="Pro residues" evidence="1">
    <location>
        <begin position="74"/>
        <end position="91"/>
    </location>
</feature>
<protein>
    <submittedName>
        <fullName evidence="2">Uncharacterized protein</fullName>
    </submittedName>
</protein>
<feature type="region of interest" description="Disordered" evidence="1">
    <location>
        <begin position="48"/>
        <end position="151"/>
    </location>
</feature>
<feature type="compositionally biased region" description="Low complexity" evidence="1">
    <location>
        <begin position="98"/>
        <end position="114"/>
    </location>
</feature>
<accession>A0AAW0GJX6</accession>
<reference evidence="2 3" key="1">
    <citation type="submission" date="2022-09" db="EMBL/GenBank/DDBJ databases">
        <authorList>
            <person name="Palmer J.M."/>
        </authorList>
    </citation>
    <scope>NUCLEOTIDE SEQUENCE [LARGE SCALE GENOMIC DNA]</scope>
    <source>
        <strain evidence="2 3">DSM 7382</strain>
    </source>
</reference>